<evidence type="ECO:0000313" key="3">
    <source>
        <dbReference type="EMBL" id="PZG10258.1"/>
    </source>
</evidence>
<dbReference type="Gene3D" id="3.40.710.10">
    <property type="entry name" value="DD-peptidase/beta-lactamase superfamily"/>
    <property type="match status" value="1"/>
</dbReference>
<feature type="domain" description="Beta-lactamase-related" evidence="2">
    <location>
        <begin position="44"/>
        <end position="334"/>
    </location>
</feature>
<sequence>MSRPIAHARRLVLLALVAALALATAAVPASAQAPVQDRINAAFRKWLSDNKVSNAGLAVMRDNELVGSYGSNAMSAETPAPVASLSKAVTAVCVMSLIDNGRLRFDTRLSALGPRFRRATGPWSSAAVGDITIEQLLRHRSRITHDPSQKGLGDVPNSASADLVLIRRALAQPLLTMPSADIYNNINYAILGYVIRTVTGEPYESYCRRTALAPRGAGQARIGAGTRAMGAFGGWEISAVDYARFARAFDPRSRLLSPAAHRFIDAKANPRTPTAALGVFVVATPQGRNLFHHGSWRSTATTPQRFGAFFAMWNNGISVVATYDENVTDAARNALDNALRQAAYSRG</sequence>
<dbReference type="InterPro" id="IPR012338">
    <property type="entry name" value="Beta-lactam/transpept-like"/>
</dbReference>
<feature type="chain" id="PRO_5016165642" description="Beta-lactamase-related domain-containing protein" evidence="1">
    <location>
        <begin position="32"/>
        <end position="347"/>
    </location>
</feature>
<reference evidence="3 4" key="1">
    <citation type="submission" date="2018-01" db="EMBL/GenBank/DDBJ databases">
        <title>Draft genome sequence of Nonomuraea sp. KC333.</title>
        <authorList>
            <person name="Sahin N."/>
            <person name="Saygin H."/>
            <person name="Ay H."/>
        </authorList>
    </citation>
    <scope>NUCLEOTIDE SEQUENCE [LARGE SCALE GENOMIC DNA]</scope>
    <source>
        <strain evidence="3 4">KC333</strain>
    </source>
</reference>
<dbReference type="InterPro" id="IPR006311">
    <property type="entry name" value="TAT_signal"/>
</dbReference>
<gene>
    <name evidence="3" type="ORF">C1J01_36415</name>
</gene>
<dbReference type="PROSITE" id="PS51318">
    <property type="entry name" value="TAT"/>
    <property type="match status" value="1"/>
</dbReference>
<dbReference type="SUPFAM" id="SSF56601">
    <property type="entry name" value="beta-lactamase/transpeptidase-like"/>
    <property type="match status" value="1"/>
</dbReference>
<organism evidence="3 4">
    <name type="scientific">Nonomuraea aridisoli</name>
    <dbReference type="NCBI Taxonomy" id="2070368"/>
    <lineage>
        <taxon>Bacteria</taxon>
        <taxon>Bacillati</taxon>
        <taxon>Actinomycetota</taxon>
        <taxon>Actinomycetes</taxon>
        <taxon>Streptosporangiales</taxon>
        <taxon>Streptosporangiaceae</taxon>
        <taxon>Nonomuraea</taxon>
    </lineage>
</organism>
<dbReference type="OrthoDB" id="3863176at2"/>
<name>A0A2W2EE12_9ACTN</name>
<dbReference type="InterPro" id="IPR050789">
    <property type="entry name" value="Diverse_Enzym_Activities"/>
</dbReference>
<keyword evidence="1" id="KW-0732">Signal</keyword>
<dbReference type="Proteomes" id="UP000249304">
    <property type="component" value="Unassembled WGS sequence"/>
</dbReference>
<feature type="signal peptide" evidence="1">
    <location>
        <begin position="1"/>
        <end position="31"/>
    </location>
</feature>
<dbReference type="PANTHER" id="PTHR43283">
    <property type="entry name" value="BETA-LACTAMASE-RELATED"/>
    <property type="match status" value="1"/>
</dbReference>
<dbReference type="RefSeq" id="WP_111183527.1">
    <property type="nucleotide sequence ID" value="NZ_POUD01000229.1"/>
</dbReference>
<dbReference type="InterPro" id="IPR001466">
    <property type="entry name" value="Beta-lactam-related"/>
</dbReference>
<dbReference type="Pfam" id="PF00144">
    <property type="entry name" value="Beta-lactamase"/>
    <property type="match status" value="1"/>
</dbReference>
<proteinExistence type="predicted"/>
<keyword evidence="4" id="KW-1185">Reference proteome</keyword>
<evidence type="ECO:0000259" key="2">
    <source>
        <dbReference type="Pfam" id="PF00144"/>
    </source>
</evidence>
<evidence type="ECO:0000256" key="1">
    <source>
        <dbReference type="SAM" id="SignalP"/>
    </source>
</evidence>
<dbReference type="PANTHER" id="PTHR43283:SF3">
    <property type="entry name" value="BETA-LACTAMASE FAMILY PROTEIN (AFU_ORTHOLOGUE AFUA_5G07500)"/>
    <property type="match status" value="1"/>
</dbReference>
<protein>
    <recommendedName>
        <fullName evidence="2">Beta-lactamase-related domain-containing protein</fullName>
    </recommendedName>
</protein>
<accession>A0A2W2EE12</accession>
<comment type="caution">
    <text evidence="3">The sequence shown here is derived from an EMBL/GenBank/DDBJ whole genome shotgun (WGS) entry which is preliminary data.</text>
</comment>
<dbReference type="AlphaFoldDB" id="A0A2W2EE12"/>
<dbReference type="EMBL" id="POUD01000229">
    <property type="protein sequence ID" value="PZG10258.1"/>
    <property type="molecule type" value="Genomic_DNA"/>
</dbReference>
<evidence type="ECO:0000313" key="4">
    <source>
        <dbReference type="Proteomes" id="UP000249304"/>
    </source>
</evidence>